<comment type="caution">
    <text evidence="2">The sequence shown here is derived from an EMBL/GenBank/DDBJ whole genome shotgun (WGS) entry which is preliminary data.</text>
</comment>
<proteinExistence type="predicted"/>
<name>A0ABV3FTW4_9NOCA</name>
<keyword evidence="1" id="KW-0472">Membrane</keyword>
<protein>
    <recommendedName>
        <fullName evidence="4">DUF4267 domain-containing protein</fullName>
    </recommendedName>
</protein>
<accession>A0ABV3FTW4</accession>
<evidence type="ECO:0000313" key="2">
    <source>
        <dbReference type="EMBL" id="MEV0708876.1"/>
    </source>
</evidence>
<feature type="transmembrane region" description="Helical" evidence="1">
    <location>
        <begin position="99"/>
        <end position="117"/>
    </location>
</feature>
<evidence type="ECO:0008006" key="4">
    <source>
        <dbReference type="Google" id="ProtNLM"/>
    </source>
</evidence>
<gene>
    <name evidence="2" type="ORF">AB0I48_15055</name>
</gene>
<evidence type="ECO:0000313" key="3">
    <source>
        <dbReference type="Proteomes" id="UP001551695"/>
    </source>
</evidence>
<dbReference type="EMBL" id="JBFAKC010000006">
    <property type="protein sequence ID" value="MEV0708876.1"/>
    <property type="molecule type" value="Genomic_DNA"/>
</dbReference>
<keyword evidence="3" id="KW-1185">Reference proteome</keyword>
<reference evidence="2 3" key="1">
    <citation type="submission" date="2024-06" db="EMBL/GenBank/DDBJ databases">
        <title>The Natural Products Discovery Center: Release of the First 8490 Sequenced Strains for Exploring Actinobacteria Biosynthetic Diversity.</title>
        <authorList>
            <person name="Kalkreuter E."/>
            <person name="Kautsar S.A."/>
            <person name="Yang D."/>
            <person name="Bader C.D."/>
            <person name="Teijaro C.N."/>
            <person name="Fluegel L."/>
            <person name="Davis C.M."/>
            <person name="Simpson J.R."/>
            <person name="Lauterbach L."/>
            <person name="Steele A.D."/>
            <person name="Gui C."/>
            <person name="Meng S."/>
            <person name="Li G."/>
            <person name="Viehrig K."/>
            <person name="Ye F."/>
            <person name="Su P."/>
            <person name="Kiefer A.F."/>
            <person name="Nichols A."/>
            <person name="Cepeda A.J."/>
            <person name="Yan W."/>
            <person name="Fan B."/>
            <person name="Jiang Y."/>
            <person name="Adhikari A."/>
            <person name="Zheng C.-J."/>
            <person name="Schuster L."/>
            <person name="Cowan T.M."/>
            <person name="Smanski M.J."/>
            <person name="Chevrette M.G."/>
            <person name="De Carvalho L.P.S."/>
            <person name="Shen B."/>
        </authorList>
    </citation>
    <scope>NUCLEOTIDE SEQUENCE [LARGE SCALE GENOMIC DNA]</scope>
    <source>
        <strain evidence="2 3">NPDC050403</strain>
    </source>
</reference>
<keyword evidence="1" id="KW-1133">Transmembrane helix</keyword>
<dbReference type="Proteomes" id="UP001551695">
    <property type="component" value="Unassembled WGS sequence"/>
</dbReference>
<dbReference type="RefSeq" id="WP_357784027.1">
    <property type="nucleotide sequence ID" value="NZ_JBFAKC010000006.1"/>
</dbReference>
<keyword evidence="1" id="KW-0812">Transmembrane</keyword>
<sequence length="123" mass="12618">MRYDWLPRAAGIATAAYGIAVAARPAILLGPCGWSDEPPAVRALTRMVGVRDTASGLAMIAAPDARSMRLAIAVRVCSDLGDTAVLGLALRGRPQRAKAVAVTAGWGLLCAATAMATTRTSSP</sequence>
<organism evidence="2 3">
    <name type="scientific">Nocardia aurea</name>
    <dbReference type="NCBI Taxonomy" id="2144174"/>
    <lineage>
        <taxon>Bacteria</taxon>
        <taxon>Bacillati</taxon>
        <taxon>Actinomycetota</taxon>
        <taxon>Actinomycetes</taxon>
        <taxon>Mycobacteriales</taxon>
        <taxon>Nocardiaceae</taxon>
        <taxon>Nocardia</taxon>
    </lineage>
</organism>
<evidence type="ECO:0000256" key="1">
    <source>
        <dbReference type="SAM" id="Phobius"/>
    </source>
</evidence>